<dbReference type="EMBL" id="LGLN01000067">
    <property type="protein sequence ID" value="KPC27873.1"/>
    <property type="molecule type" value="Genomic_DNA"/>
</dbReference>
<comment type="caution">
    <text evidence="1">The sequence shown here is derived from an EMBL/GenBank/DDBJ whole genome shotgun (WGS) entry which is preliminary data.</text>
</comment>
<reference evidence="1 2" key="2">
    <citation type="submission" date="2015-10" db="EMBL/GenBank/DDBJ databases">
        <title>Comparative genomics and high-throughput reverse genetic screens identify a new phytobacterial MAMP and an Arabidopsis receptor required for immune elicitation.</title>
        <authorList>
            <person name="Mott G.A."/>
            <person name="Thakur S."/>
            <person name="Wang P.W."/>
            <person name="Desveaux D."/>
            <person name="Guttman D.S."/>
        </authorList>
    </citation>
    <scope>NUCLEOTIDE SEQUENCE [LARGE SCALE GENOMIC DNA]</scope>
    <source>
        <strain evidence="1 2">0788_9</strain>
    </source>
</reference>
<accession>A0A0N1JNK4</accession>
<protein>
    <submittedName>
        <fullName evidence="1">GCN5-related N-acetyltransferase</fullName>
    </submittedName>
</protein>
<sequence>MIQIRPMTPEDFDRFWPTFQAIVIAQETYAYDLALTQEQARNLWMKIFWIGGSSEIVVNLGL</sequence>
<dbReference type="SUPFAM" id="SSF55729">
    <property type="entry name" value="Acyl-CoA N-acyltransferases (Nat)"/>
    <property type="match status" value="1"/>
</dbReference>
<organism evidence="1 2">
    <name type="scientific">Pseudomonas syringae pv. cilantro</name>
    <dbReference type="NCBI Taxonomy" id="81035"/>
    <lineage>
        <taxon>Bacteria</taxon>
        <taxon>Pseudomonadati</taxon>
        <taxon>Pseudomonadota</taxon>
        <taxon>Gammaproteobacteria</taxon>
        <taxon>Pseudomonadales</taxon>
        <taxon>Pseudomonadaceae</taxon>
        <taxon>Pseudomonas</taxon>
        <taxon>Pseudomonas syringae</taxon>
    </lineage>
</organism>
<dbReference type="Gene3D" id="3.40.630.30">
    <property type="match status" value="1"/>
</dbReference>
<dbReference type="PATRIC" id="fig|81035.3.peg.421"/>
<proteinExistence type="predicted"/>
<gene>
    <name evidence="1" type="ORF">ABJ99_0371</name>
</gene>
<dbReference type="GO" id="GO:0016740">
    <property type="term" value="F:transferase activity"/>
    <property type="evidence" value="ECO:0007669"/>
    <property type="project" value="UniProtKB-KW"/>
</dbReference>
<dbReference type="Proteomes" id="UP000037891">
    <property type="component" value="Unassembled WGS sequence"/>
</dbReference>
<keyword evidence="1" id="KW-0808">Transferase</keyword>
<name>A0A0N1JNK4_PSESX</name>
<reference evidence="1 2" key="1">
    <citation type="submission" date="2015-07" db="EMBL/GenBank/DDBJ databases">
        <authorList>
            <person name="Noorani M."/>
        </authorList>
    </citation>
    <scope>NUCLEOTIDE SEQUENCE [LARGE SCALE GENOMIC DNA]</scope>
    <source>
        <strain evidence="1 2">0788_9</strain>
    </source>
</reference>
<dbReference type="AlphaFoldDB" id="A0A0N1JNK4"/>
<evidence type="ECO:0000313" key="2">
    <source>
        <dbReference type="Proteomes" id="UP000037891"/>
    </source>
</evidence>
<dbReference type="InterPro" id="IPR016181">
    <property type="entry name" value="Acyl_CoA_acyltransferase"/>
</dbReference>
<evidence type="ECO:0000313" key="1">
    <source>
        <dbReference type="EMBL" id="KPC27873.1"/>
    </source>
</evidence>